<proteinExistence type="predicted"/>
<dbReference type="InParanoid" id="A0A7R8UYN2"/>
<protein>
    <submittedName>
        <fullName evidence="1">Uncharacterized protein</fullName>
    </submittedName>
</protein>
<gene>
    <name evidence="1" type="ORF">HERILL_LOCUS12106</name>
</gene>
<dbReference type="Proteomes" id="UP000594454">
    <property type="component" value="Chromosome 4"/>
</dbReference>
<evidence type="ECO:0000313" key="1">
    <source>
        <dbReference type="EMBL" id="CAD7089565.1"/>
    </source>
</evidence>
<name>A0A7R8UYN2_HERIL</name>
<dbReference type="AlphaFoldDB" id="A0A7R8UYN2"/>
<keyword evidence="2" id="KW-1185">Reference proteome</keyword>
<evidence type="ECO:0000313" key="2">
    <source>
        <dbReference type="Proteomes" id="UP000594454"/>
    </source>
</evidence>
<reference evidence="1 2" key="1">
    <citation type="submission" date="2020-11" db="EMBL/GenBank/DDBJ databases">
        <authorList>
            <person name="Wallbank WR R."/>
            <person name="Pardo Diaz C."/>
            <person name="Kozak K."/>
            <person name="Martin S."/>
            <person name="Jiggins C."/>
            <person name="Moest M."/>
            <person name="Warren A I."/>
            <person name="Generalovic N T."/>
            <person name="Byers J.R.P. K."/>
            <person name="Montejo-Kovacevich G."/>
            <person name="Yen C E."/>
        </authorList>
    </citation>
    <scope>NUCLEOTIDE SEQUENCE [LARGE SCALE GENOMIC DNA]</scope>
</reference>
<sequence length="110" mass="12848">MKEKLGSGEDWSLARNELSILTQNDSTPDLTLIRLKEGRVDDGEVVVKQIQSIEYILNGLRKTVHLESARFSKQDKIALRIYRNEIEKNMQKSIDLYTHNLLKNMERDME</sequence>
<dbReference type="OrthoDB" id="7737418at2759"/>
<organism evidence="1 2">
    <name type="scientific">Hermetia illucens</name>
    <name type="common">Black soldier fly</name>
    <dbReference type="NCBI Taxonomy" id="343691"/>
    <lineage>
        <taxon>Eukaryota</taxon>
        <taxon>Metazoa</taxon>
        <taxon>Ecdysozoa</taxon>
        <taxon>Arthropoda</taxon>
        <taxon>Hexapoda</taxon>
        <taxon>Insecta</taxon>
        <taxon>Pterygota</taxon>
        <taxon>Neoptera</taxon>
        <taxon>Endopterygota</taxon>
        <taxon>Diptera</taxon>
        <taxon>Brachycera</taxon>
        <taxon>Stratiomyomorpha</taxon>
        <taxon>Stratiomyidae</taxon>
        <taxon>Hermetiinae</taxon>
        <taxon>Hermetia</taxon>
    </lineage>
</organism>
<dbReference type="EMBL" id="LR899012">
    <property type="protein sequence ID" value="CAD7089565.1"/>
    <property type="molecule type" value="Genomic_DNA"/>
</dbReference>
<accession>A0A7R8UYN2</accession>